<protein>
    <submittedName>
        <fullName evidence="2">Uncharacterized protein</fullName>
    </submittedName>
</protein>
<accession>A0ABQ4DQK9</accession>
<organism evidence="2 3">
    <name type="scientific">Cellulomonas phragmiteti</name>
    <dbReference type="NCBI Taxonomy" id="478780"/>
    <lineage>
        <taxon>Bacteria</taxon>
        <taxon>Bacillati</taxon>
        <taxon>Actinomycetota</taxon>
        <taxon>Actinomycetes</taxon>
        <taxon>Micrococcales</taxon>
        <taxon>Cellulomonadaceae</taxon>
        <taxon>Cellulomonas</taxon>
    </lineage>
</organism>
<evidence type="ECO:0000256" key="1">
    <source>
        <dbReference type="SAM" id="MobiDB-lite"/>
    </source>
</evidence>
<reference evidence="2 3" key="1">
    <citation type="submission" date="2021-01" db="EMBL/GenBank/DDBJ databases">
        <title>Whole genome shotgun sequence of Cellulomonas phragmiteti NBRC 110785.</title>
        <authorList>
            <person name="Komaki H."/>
            <person name="Tamura T."/>
        </authorList>
    </citation>
    <scope>NUCLEOTIDE SEQUENCE [LARGE SCALE GENOMIC DNA]</scope>
    <source>
        <strain evidence="2 3">NBRC 110785</strain>
    </source>
</reference>
<evidence type="ECO:0000313" key="3">
    <source>
        <dbReference type="Proteomes" id="UP000614741"/>
    </source>
</evidence>
<comment type="caution">
    <text evidence="2">The sequence shown here is derived from an EMBL/GenBank/DDBJ whole genome shotgun (WGS) entry which is preliminary data.</text>
</comment>
<name>A0ABQ4DQK9_9CELL</name>
<proteinExistence type="predicted"/>
<dbReference type="RefSeq" id="WP_203675979.1">
    <property type="nucleotide sequence ID" value="NZ_BONP01000032.1"/>
</dbReference>
<keyword evidence="3" id="KW-1185">Reference proteome</keyword>
<sequence>MSDDTTGYDPDQDPDTDPEQLNPRTGDAAAGGSADAPGADTDADPATLNPRTPSSDGEDST</sequence>
<evidence type="ECO:0000313" key="2">
    <source>
        <dbReference type="EMBL" id="GIG41655.1"/>
    </source>
</evidence>
<gene>
    <name evidence="2" type="ORF">Cph01nite_34170</name>
</gene>
<feature type="compositionally biased region" description="Low complexity" evidence="1">
    <location>
        <begin position="25"/>
        <end position="47"/>
    </location>
</feature>
<feature type="region of interest" description="Disordered" evidence="1">
    <location>
        <begin position="1"/>
        <end position="61"/>
    </location>
</feature>
<dbReference type="Proteomes" id="UP000614741">
    <property type="component" value="Unassembled WGS sequence"/>
</dbReference>
<dbReference type="EMBL" id="BONP01000032">
    <property type="protein sequence ID" value="GIG41655.1"/>
    <property type="molecule type" value="Genomic_DNA"/>
</dbReference>